<dbReference type="Proteomes" id="UP000653305">
    <property type="component" value="Unassembled WGS sequence"/>
</dbReference>
<dbReference type="EMBL" id="BMAC01000321">
    <property type="protein sequence ID" value="GFP93660.1"/>
    <property type="molecule type" value="Genomic_DNA"/>
</dbReference>
<proteinExistence type="predicted"/>
<comment type="caution">
    <text evidence="4">The sequence shown here is derived from an EMBL/GenBank/DDBJ whole genome shotgun (WGS) entry which is preliminary data.</text>
</comment>
<dbReference type="OrthoDB" id="1752359at2759"/>
<reference evidence="4" key="1">
    <citation type="submission" date="2020-07" db="EMBL/GenBank/DDBJ databases">
        <title>Ethylene signaling mediates host invasion by parasitic plants.</title>
        <authorList>
            <person name="Yoshida S."/>
        </authorList>
    </citation>
    <scope>NUCLEOTIDE SEQUENCE</scope>
    <source>
        <strain evidence="4">Okayama</strain>
    </source>
</reference>
<evidence type="ECO:0000313" key="4">
    <source>
        <dbReference type="EMBL" id="GFP93660.1"/>
    </source>
</evidence>
<feature type="coiled-coil region" evidence="1">
    <location>
        <begin position="391"/>
        <end position="439"/>
    </location>
</feature>
<feature type="region of interest" description="Disordered" evidence="2">
    <location>
        <begin position="470"/>
        <end position="492"/>
    </location>
</feature>
<name>A0A830C1Z7_9LAMI</name>
<gene>
    <name evidence="4" type="ORF">PHJA_001510400</name>
</gene>
<evidence type="ECO:0000313" key="5">
    <source>
        <dbReference type="Proteomes" id="UP000653305"/>
    </source>
</evidence>
<dbReference type="AlphaFoldDB" id="A0A830C1Z7"/>
<evidence type="ECO:0000256" key="1">
    <source>
        <dbReference type="SAM" id="Coils"/>
    </source>
</evidence>
<keyword evidence="5" id="KW-1185">Reference proteome</keyword>
<sequence length="492" mass="53805">MSENPNEPLDNAPLVDRYRSVGQPKTSMVDPEDVVSTLTYQDVERFKSLSYFPTHWECYVPGPEDGGLSMAPHFSLCLYEDMFRAGVRFPLHPSICEILNFYNVCPAQLAPNAWKVIIDTPSARAFGTLRLTRRPSYYSSVRTAIGTGSQNSSVIASGGDWGFPNMWSDAVRSPRCPDLNSMEHSTAYALLSHGPVSFKALVNERNLIAAGLSHHCTPSIDDPSMFAWRCKNRGSLTKTSLLSGLFSDRPQVHHVGGLLVHFQGLLAPGSAILTPTADVGQPSGVPSPITRKEASGRAGSDIPVRFCLSWNVSEDDTITNRVTAIEMMSHVMHPRDVVAATDAPFQGLADDGYAFLAHQLFTHQGLIAKVNYGSRRVMELATEVAQGEGRVKHLEGEVTDLQGRLASVELEREEFRKENEALKLSAKEVENAAEEAQMDFYLDGFDDCKQMASTYFPAIDFGRLIPCPPASASGAPTTDMEMAEGSPSPVDE</sequence>
<evidence type="ECO:0000259" key="3">
    <source>
        <dbReference type="Pfam" id="PF04195"/>
    </source>
</evidence>
<keyword evidence="1" id="KW-0175">Coiled coil</keyword>
<dbReference type="Pfam" id="PF04195">
    <property type="entry name" value="Transposase_28"/>
    <property type="match status" value="1"/>
</dbReference>
<evidence type="ECO:0000256" key="2">
    <source>
        <dbReference type="SAM" id="MobiDB-lite"/>
    </source>
</evidence>
<protein>
    <recommendedName>
        <fullName evidence="3">Transposase (putative) gypsy type domain-containing protein</fullName>
    </recommendedName>
</protein>
<organism evidence="4 5">
    <name type="scientific">Phtheirospermum japonicum</name>
    <dbReference type="NCBI Taxonomy" id="374723"/>
    <lineage>
        <taxon>Eukaryota</taxon>
        <taxon>Viridiplantae</taxon>
        <taxon>Streptophyta</taxon>
        <taxon>Embryophyta</taxon>
        <taxon>Tracheophyta</taxon>
        <taxon>Spermatophyta</taxon>
        <taxon>Magnoliopsida</taxon>
        <taxon>eudicotyledons</taxon>
        <taxon>Gunneridae</taxon>
        <taxon>Pentapetalae</taxon>
        <taxon>asterids</taxon>
        <taxon>lamiids</taxon>
        <taxon>Lamiales</taxon>
        <taxon>Orobanchaceae</taxon>
        <taxon>Orobanchaceae incertae sedis</taxon>
        <taxon>Phtheirospermum</taxon>
    </lineage>
</organism>
<dbReference type="InterPro" id="IPR007321">
    <property type="entry name" value="Transposase_28"/>
</dbReference>
<feature type="domain" description="Transposase (putative) gypsy type" evidence="3">
    <location>
        <begin position="77"/>
        <end position="117"/>
    </location>
</feature>
<accession>A0A830C1Z7</accession>